<protein>
    <submittedName>
        <fullName evidence="2">Uncharacterized protein</fullName>
    </submittedName>
</protein>
<reference evidence="3" key="1">
    <citation type="submission" date="2016-07" db="EMBL/GenBank/DDBJ databases">
        <title>Nontailed viruses are major unrecognized killers of bacteria in the ocean.</title>
        <authorList>
            <person name="Kauffman K."/>
            <person name="Hussain F."/>
            <person name="Yang J."/>
            <person name="Arevalo P."/>
            <person name="Brown J."/>
            <person name="Cutler M."/>
            <person name="Kelly L."/>
            <person name="Polz M.F."/>
        </authorList>
    </citation>
    <scope>NUCLEOTIDE SEQUENCE [LARGE SCALE GENOMIC DNA]</scope>
    <source>
        <strain evidence="3">10N.286.54.F3</strain>
    </source>
</reference>
<dbReference type="Proteomes" id="UP000235405">
    <property type="component" value="Unassembled WGS sequence"/>
</dbReference>
<feature type="region of interest" description="Disordered" evidence="1">
    <location>
        <begin position="1"/>
        <end position="29"/>
    </location>
</feature>
<sequence length="89" mass="10539">MSDSRFGWMNEEDDRAESNQLKGKTENPDAPIMKKVIRTPKRTTRGIFVDDNIWDDFEDIIYKQKKQKGKSKPELAEEALLYIIEKYKK</sequence>
<evidence type="ECO:0000313" key="2">
    <source>
        <dbReference type="EMBL" id="PMF23089.1"/>
    </source>
</evidence>
<proteinExistence type="predicted"/>
<dbReference type="GeneID" id="77319188"/>
<accession>A0A2N7CGP8</accession>
<name>A0A2N7CGP8_VIBSP</name>
<evidence type="ECO:0000256" key="1">
    <source>
        <dbReference type="SAM" id="MobiDB-lite"/>
    </source>
</evidence>
<gene>
    <name evidence="2" type="ORF">BCV19_04805</name>
</gene>
<dbReference type="RefSeq" id="WP_102482219.1">
    <property type="nucleotide sequence ID" value="NZ_MCSW01000154.1"/>
</dbReference>
<comment type="caution">
    <text evidence="2">The sequence shown here is derived from an EMBL/GenBank/DDBJ whole genome shotgun (WGS) entry which is preliminary data.</text>
</comment>
<dbReference type="EMBL" id="MCSW01000154">
    <property type="protein sequence ID" value="PMF23089.1"/>
    <property type="molecule type" value="Genomic_DNA"/>
</dbReference>
<evidence type="ECO:0000313" key="3">
    <source>
        <dbReference type="Proteomes" id="UP000235405"/>
    </source>
</evidence>
<dbReference type="AlphaFoldDB" id="A0A2N7CGP8"/>
<organism evidence="2 3">
    <name type="scientific">Vibrio splendidus</name>
    <dbReference type="NCBI Taxonomy" id="29497"/>
    <lineage>
        <taxon>Bacteria</taxon>
        <taxon>Pseudomonadati</taxon>
        <taxon>Pseudomonadota</taxon>
        <taxon>Gammaproteobacteria</taxon>
        <taxon>Vibrionales</taxon>
        <taxon>Vibrionaceae</taxon>
        <taxon>Vibrio</taxon>
    </lineage>
</organism>